<comment type="caution">
    <text evidence="1">The sequence shown here is derived from an EMBL/GenBank/DDBJ whole genome shotgun (WGS) entry which is preliminary data.</text>
</comment>
<sequence>MIHQREVDRARLVAAARGGNMPTLIMVLYQLTGDDRWLQPPYAPTRNRGLGPHDAGACLKRCEMRSPRPWPMR</sequence>
<reference evidence="1" key="1">
    <citation type="submission" date="2014-01" db="EMBL/GenBank/DDBJ databases">
        <authorList>
            <person name="Brown-Elliot B."/>
            <person name="Wallace R."/>
            <person name="Lenaerts A."/>
            <person name="Ordway D."/>
            <person name="DeGroote M.A."/>
            <person name="Parker T."/>
            <person name="Sizemore C."/>
            <person name="Tallon L.J."/>
            <person name="Sadzewicz L.K."/>
            <person name="Sengamalay N."/>
            <person name="Fraser C.M."/>
            <person name="Hine E."/>
            <person name="Shefchek K.A."/>
            <person name="Das S.P."/>
            <person name="Tettelin H."/>
        </authorList>
    </citation>
    <scope>NUCLEOTIDE SEQUENCE [LARGE SCALE GENOMIC DNA]</scope>
    <source>
        <strain evidence="1">4042</strain>
    </source>
</reference>
<name>X8DMQ7_MYCXE</name>
<dbReference type="EC" id="1.14.13.22" evidence="1"/>
<keyword evidence="1" id="KW-0503">Monooxygenase</keyword>
<keyword evidence="1" id="KW-0560">Oxidoreductase</keyword>
<dbReference type="EMBL" id="JAOB01000013">
    <property type="protein sequence ID" value="EUA69003.1"/>
    <property type="molecule type" value="Genomic_DNA"/>
</dbReference>
<proteinExistence type="predicted"/>
<gene>
    <name evidence="1" type="ORF">I553_2191</name>
</gene>
<protein>
    <submittedName>
        <fullName evidence="1">Cyclohexanone monooxygenase domain protein</fullName>
        <ecNumber evidence="1">1.14.13.22</ecNumber>
    </submittedName>
</protein>
<organism evidence="1">
    <name type="scientific">Mycobacterium xenopi 4042</name>
    <dbReference type="NCBI Taxonomy" id="1299334"/>
    <lineage>
        <taxon>Bacteria</taxon>
        <taxon>Bacillati</taxon>
        <taxon>Actinomycetota</taxon>
        <taxon>Actinomycetes</taxon>
        <taxon>Mycobacteriales</taxon>
        <taxon>Mycobacteriaceae</taxon>
        <taxon>Mycobacterium</taxon>
    </lineage>
</organism>
<accession>X8DMQ7</accession>
<dbReference type="GO" id="GO:0018667">
    <property type="term" value="F:cyclohexanone monooxygenase activity"/>
    <property type="evidence" value="ECO:0007669"/>
    <property type="project" value="UniProtKB-EC"/>
</dbReference>
<evidence type="ECO:0000313" key="1">
    <source>
        <dbReference type="EMBL" id="EUA69003.1"/>
    </source>
</evidence>
<dbReference type="AlphaFoldDB" id="X8DMQ7"/>
<dbReference type="PATRIC" id="fig|1299334.3.peg.1683"/>